<feature type="compositionally biased region" description="Basic and acidic residues" evidence="2">
    <location>
        <begin position="35"/>
        <end position="51"/>
    </location>
</feature>
<evidence type="ECO:0000256" key="1">
    <source>
        <dbReference type="ARBA" id="ARBA00008814"/>
    </source>
</evidence>
<feature type="compositionally biased region" description="Polar residues" evidence="2">
    <location>
        <begin position="65"/>
        <end position="84"/>
    </location>
</feature>
<dbReference type="PANTHER" id="PTHR30535">
    <property type="entry name" value="VITAMIN B12-BINDING PROTEIN"/>
    <property type="match status" value="1"/>
</dbReference>
<evidence type="ECO:0000259" key="4">
    <source>
        <dbReference type="PROSITE" id="PS50983"/>
    </source>
</evidence>
<feature type="domain" description="Fe/B12 periplasmic-binding" evidence="4">
    <location>
        <begin position="114"/>
        <end position="388"/>
    </location>
</feature>
<dbReference type="RefSeq" id="WP_138001709.1">
    <property type="nucleotide sequence ID" value="NZ_QGQD01000012.1"/>
</dbReference>
<sequence precursor="true">MKKKLAVIALAGLMGVLTACGSGNSTAATQAQTEAKTEAVTEAKTEAKTETETAAQTDNKAGESSEGSTDVSGESETAAQSASKSETDHYPVTISTFNFNKEPVEETFTEAPKKVITAWQNSVETMLALGLEDNIISIIGVSEDDISPSLREAYAKIKDKEFNDFTDSNAAMSKEAAIMLEPDFILAWKSTFSDKSLGDVDYWQENGVNTYMALNSNDISENRTVDNEYQDIMTVGKIFNVEDKAQALVDEMKASVDKVTTATQGQEKKKVLVIEFLGDTISIYDKTSLAGDMVTKMGGELVDTAKDISAEDIVNLDPDVIFTIHMDGYGEGAGSDAVKSITENPAYSSLKAVKDSQVFPLNLSDVYTSGIRTIDGLNAIGKALYPELYQD</sequence>
<dbReference type="InterPro" id="IPR002491">
    <property type="entry name" value="ABC_transptr_periplasmic_BD"/>
</dbReference>
<dbReference type="Gene3D" id="3.40.50.1980">
    <property type="entry name" value="Nitrogenase molybdenum iron protein domain"/>
    <property type="match status" value="2"/>
</dbReference>
<feature type="chain" id="PRO_5039341069" evidence="3">
    <location>
        <begin position="20"/>
        <end position="391"/>
    </location>
</feature>
<evidence type="ECO:0000313" key="5">
    <source>
        <dbReference type="EMBL" id="TLD02530.1"/>
    </source>
</evidence>
<evidence type="ECO:0000256" key="2">
    <source>
        <dbReference type="SAM" id="MobiDB-lite"/>
    </source>
</evidence>
<dbReference type="PANTHER" id="PTHR30535:SF7">
    <property type="entry name" value="IRON(III) DICITRATE-BINDING PROTEIN"/>
    <property type="match status" value="1"/>
</dbReference>
<dbReference type="Pfam" id="PF01497">
    <property type="entry name" value="Peripla_BP_2"/>
    <property type="match status" value="1"/>
</dbReference>
<dbReference type="Proteomes" id="UP000306509">
    <property type="component" value="Unassembled WGS sequence"/>
</dbReference>
<dbReference type="InterPro" id="IPR050902">
    <property type="entry name" value="ABC_Transporter_SBP"/>
</dbReference>
<dbReference type="SUPFAM" id="SSF53807">
    <property type="entry name" value="Helical backbone' metal receptor"/>
    <property type="match status" value="1"/>
</dbReference>
<dbReference type="STRING" id="180332.GCA_000797495_00894"/>
<comment type="similarity">
    <text evidence="1">Belongs to the bacterial solute-binding protein 8 family.</text>
</comment>
<dbReference type="AlphaFoldDB" id="A0A4U8QBS1"/>
<feature type="signal peptide" evidence="3">
    <location>
        <begin position="1"/>
        <end position="19"/>
    </location>
</feature>
<name>A0A4U8QBS1_9FIRM</name>
<protein>
    <submittedName>
        <fullName evidence="5">Putative ABC transporter substrate-binding lipoprotein YhfQ</fullName>
    </submittedName>
</protein>
<keyword evidence="6" id="KW-1185">Reference proteome</keyword>
<comment type="caution">
    <text evidence="5">The sequence shown here is derived from an EMBL/GenBank/DDBJ whole genome shotgun (WGS) entry which is preliminary data.</text>
</comment>
<dbReference type="EMBL" id="QGQD01000012">
    <property type="protein sequence ID" value="TLD02530.1"/>
    <property type="molecule type" value="Genomic_DNA"/>
</dbReference>
<reference evidence="5 6" key="1">
    <citation type="journal article" date="2019" name="Anaerobe">
        <title>Detection of Robinsoniella peoriensis in multiple bone samples of a trauma patient.</title>
        <authorList>
            <person name="Schrottner P."/>
            <person name="Hartwich K."/>
            <person name="Bunk B."/>
            <person name="Schober I."/>
            <person name="Helbig S."/>
            <person name="Rudolph W.W."/>
            <person name="Gunzer F."/>
        </authorList>
    </citation>
    <scope>NUCLEOTIDE SEQUENCE [LARGE SCALE GENOMIC DNA]</scope>
    <source>
        <strain evidence="5 6">DSM 106044</strain>
    </source>
</reference>
<proteinExistence type="inferred from homology"/>
<organism evidence="5 6">
    <name type="scientific">Robinsoniella peoriensis</name>
    <dbReference type="NCBI Taxonomy" id="180332"/>
    <lineage>
        <taxon>Bacteria</taxon>
        <taxon>Bacillati</taxon>
        <taxon>Bacillota</taxon>
        <taxon>Clostridia</taxon>
        <taxon>Lachnospirales</taxon>
        <taxon>Lachnospiraceae</taxon>
        <taxon>Robinsoniella</taxon>
    </lineage>
</organism>
<keyword evidence="3" id="KW-0732">Signal</keyword>
<accession>A0A4U8QBS1</accession>
<keyword evidence="5" id="KW-0449">Lipoprotein</keyword>
<evidence type="ECO:0000313" key="6">
    <source>
        <dbReference type="Proteomes" id="UP000306509"/>
    </source>
</evidence>
<feature type="region of interest" description="Disordered" evidence="2">
    <location>
        <begin position="31"/>
        <end position="88"/>
    </location>
</feature>
<evidence type="ECO:0000256" key="3">
    <source>
        <dbReference type="SAM" id="SignalP"/>
    </source>
</evidence>
<dbReference type="PROSITE" id="PS51257">
    <property type="entry name" value="PROKAR_LIPOPROTEIN"/>
    <property type="match status" value="1"/>
</dbReference>
<dbReference type="PROSITE" id="PS50983">
    <property type="entry name" value="FE_B12_PBP"/>
    <property type="match status" value="1"/>
</dbReference>
<gene>
    <name evidence="5" type="primary">yhfQ</name>
    <name evidence="5" type="ORF">DSM106044_00509</name>
</gene>